<evidence type="ECO:0000256" key="1">
    <source>
        <dbReference type="SAM" id="MobiDB-lite"/>
    </source>
</evidence>
<dbReference type="PANTHER" id="PTHR37376">
    <property type="entry name" value="EXPRESSED PROTEIN"/>
    <property type="match status" value="1"/>
</dbReference>
<dbReference type="AlphaFoldDB" id="A0A803MPM8"/>
<sequence length="100" mass="10746">MAKLNDPTSPPPPTPPPAIGKIGPYTVFLTPPTTPKPTSEAPPAVISQPHKNITVNSPPPVQPPPAKFETAGDRFAFFWEAIAKAQNGTVLTYFPFSWIL</sequence>
<protein>
    <submittedName>
        <fullName evidence="2">Uncharacterized protein</fullName>
    </submittedName>
</protein>
<dbReference type="EnsemblPlants" id="AUR62033229-RA">
    <property type="protein sequence ID" value="AUR62033229-RA:cds"/>
    <property type="gene ID" value="AUR62033229"/>
</dbReference>
<dbReference type="Proteomes" id="UP000596660">
    <property type="component" value="Unplaced"/>
</dbReference>
<reference evidence="2" key="1">
    <citation type="journal article" date="2017" name="Nature">
        <title>The genome of Chenopodium quinoa.</title>
        <authorList>
            <person name="Jarvis D.E."/>
            <person name="Ho Y.S."/>
            <person name="Lightfoot D.J."/>
            <person name="Schmoeckel S.M."/>
            <person name="Li B."/>
            <person name="Borm T.J.A."/>
            <person name="Ohyanagi H."/>
            <person name="Mineta K."/>
            <person name="Michell C.T."/>
            <person name="Saber N."/>
            <person name="Kharbatia N.M."/>
            <person name="Rupper R.R."/>
            <person name="Sharp A.R."/>
            <person name="Dally N."/>
            <person name="Boughton B.A."/>
            <person name="Woo Y.H."/>
            <person name="Gao G."/>
            <person name="Schijlen E.G.W.M."/>
            <person name="Guo X."/>
            <person name="Momin A.A."/>
            <person name="Negrao S."/>
            <person name="Al-Babili S."/>
            <person name="Gehring C."/>
            <person name="Roessner U."/>
            <person name="Jung C."/>
            <person name="Murphy K."/>
            <person name="Arold S.T."/>
            <person name="Gojobori T."/>
            <person name="van der Linden C.G."/>
            <person name="van Loo E.N."/>
            <person name="Jellen E.N."/>
            <person name="Maughan P.J."/>
            <person name="Tester M."/>
        </authorList>
    </citation>
    <scope>NUCLEOTIDE SEQUENCE [LARGE SCALE GENOMIC DNA]</scope>
    <source>
        <strain evidence="2">cv. PI 614886</strain>
    </source>
</reference>
<reference evidence="2" key="2">
    <citation type="submission" date="2021-03" db="UniProtKB">
        <authorList>
            <consortium name="EnsemblPlants"/>
        </authorList>
    </citation>
    <scope>IDENTIFICATION</scope>
</reference>
<dbReference type="PANTHER" id="PTHR37376:SF1">
    <property type="entry name" value="EXPRESSED PROTEIN"/>
    <property type="match status" value="1"/>
</dbReference>
<evidence type="ECO:0000313" key="2">
    <source>
        <dbReference type="EnsemblPlants" id="AUR62033229-RA:cds"/>
    </source>
</evidence>
<name>A0A803MPM8_CHEQI</name>
<feature type="region of interest" description="Disordered" evidence="1">
    <location>
        <begin position="1"/>
        <end position="64"/>
    </location>
</feature>
<accession>A0A803MPM8</accession>
<evidence type="ECO:0000313" key="3">
    <source>
        <dbReference type="Proteomes" id="UP000596660"/>
    </source>
</evidence>
<feature type="compositionally biased region" description="Pro residues" evidence="1">
    <location>
        <begin position="8"/>
        <end position="18"/>
    </location>
</feature>
<proteinExistence type="predicted"/>
<keyword evidence="3" id="KW-1185">Reference proteome</keyword>
<organism evidence="2 3">
    <name type="scientific">Chenopodium quinoa</name>
    <name type="common">Quinoa</name>
    <dbReference type="NCBI Taxonomy" id="63459"/>
    <lineage>
        <taxon>Eukaryota</taxon>
        <taxon>Viridiplantae</taxon>
        <taxon>Streptophyta</taxon>
        <taxon>Embryophyta</taxon>
        <taxon>Tracheophyta</taxon>
        <taxon>Spermatophyta</taxon>
        <taxon>Magnoliopsida</taxon>
        <taxon>eudicotyledons</taxon>
        <taxon>Gunneridae</taxon>
        <taxon>Pentapetalae</taxon>
        <taxon>Caryophyllales</taxon>
        <taxon>Chenopodiaceae</taxon>
        <taxon>Chenopodioideae</taxon>
        <taxon>Atripliceae</taxon>
        <taxon>Chenopodium</taxon>
    </lineage>
</organism>
<dbReference type="Gramene" id="AUR62033229-RA">
    <property type="protein sequence ID" value="AUR62033229-RA:cds"/>
    <property type="gene ID" value="AUR62033229"/>
</dbReference>